<dbReference type="Proteomes" id="UP000504607">
    <property type="component" value="Chromosome 1"/>
</dbReference>
<dbReference type="RefSeq" id="XP_010935939.1">
    <property type="nucleotide sequence ID" value="XM_010937637.3"/>
</dbReference>
<dbReference type="AlphaFoldDB" id="A0A6I9S2G8"/>
<evidence type="ECO:0000313" key="3">
    <source>
        <dbReference type="RefSeq" id="XP_010935939.1"/>
    </source>
</evidence>
<feature type="chain" id="PRO_5026919599" evidence="1">
    <location>
        <begin position="22"/>
        <end position="163"/>
    </location>
</feature>
<proteinExistence type="predicted"/>
<accession>A0A6I9S2G8</accession>
<gene>
    <name evidence="3" type="primary">LOC105055704</name>
</gene>
<dbReference type="OrthoDB" id="10287756at2759"/>
<keyword evidence="2" id="KW-1185">Reference proteome</keyword>
<sequence length="163" mass="18546">MAHLSYTLLLGVVLFTSPGYTKDLSISWTLEGISKFMESLQSGETQEHTIEIVSEVPQALYKVSEPEYRQCLYWGGLGSWVLQANMPQVVQLQEGLNFFISQPQSLCWQGYKMALRVTKVIQPDGSGSNQSYPTPRPSATWTLKPWASYFYFSLIFYWAVVLI</sequence>
<dbReference type="InParanoid" id="A0A6I9S2G8"/>
<feature type="signal peptide" evidence="1">
    <location>
        <begin position="1"/>
        <end position="21"/>
    </location>
</feature>
<reference evidence="3" key="1">
    <citation type="submission" date="2025-08" db="UniProtKB">
        <authorList>
            <consortium name="RefSeq"/>
        </authorList>
    </citation>
    <scope>IDENTIFICATION</scope>
</reference>
<evidence type="ECO:0000256" key="1">
    <source>
        <dbReference type="SAM" id="SignalP"/>
    </source>
</evidence>
<organism evidence="2 3">
    <name type="scientific">Elaeis guineensis var. tenera</name>
    <name type="common">Oil palm</name>
    <dbReference type="NCBI Taxonomy" id="51953"/>
    <lineage>
        <taxon>Eukaryota</taxon>
        <taxon>Viridiplantae</taxon>
        <taxon>Streptophyta</taxon>
        <taxon>Embryophyta</taxon>
        <taxon>Tracheophyta</taxon>
        <taxon>Spermatophyta</taxon>
        <taxon>Magnoliopsida</taxon>
        <taxon>Liliopsida</taxon>
        <taxon>Arecaceae</taxon>
        <taxon>Arecoideae</taxon>
        <taxon>Cocoseae</taxon>
        <taxon>Elaeidinae</taxon>
        <taxon>Elaeis</taxon>
    </lineage>
</organism>
<name>A0A6I9S2G8_ELAGV</name>
<evidence type="ECO:0000313" key="2">
    <source>
        <dbReference type="Proteomes" id="UP000504607"/>
    </source>
</evidence>
<protein>
    <submittedName>
        <fullName evidence="3">Uncharacterized protein LOC105055704</fullName>
    </submittedName>
</protein>
<keyword evidence="1" id="KW-0732">Signal</keyword>